<sequence length="274" mass="29682">MLGAPPAAALSPRRADRDLPAHNFKRYIPECVRHAHHLLLVLGVLDVRVGEVNDRAFDGVALVARFFHPCVPCCKTLRCPRRATAADTRTSSQSGTYSAPGAASPPSAPSAPSWPPGPAPPAHPAIDFSSNPRSVSTHSKLLALCMEESRLGVEMSAETPSSTGVAGDAAASTSLPDDPILPKLNHKVNIDAFFAISVNYQTAYPMVYRREDELNTLGVEKKEIRREFDEVVGCDSVLVSMPQPLPQRQQMARASYLLQSGHFLQLPLRGEMLL</sequence>
<evidence type="ECO:0000313" key="2">
    <source>
        <dbReference type="EMBL" id="KAF9424593.1"/>
    </source>
</evidence>
<keyword evidence="3" id="KW-1185">Reference proteome</keyword>
<dbReference type="AlphaFoldDB" id="A0A835GV78"/>
<feature type="compositionally biased region" description="Pro residues" evidence="1">
    <location>
        <begin position="106"/>
        <end position="123"/>
    </location>
</feature>
<protein>
    <submittedName>
        <fullName evidence="2">Uncharacterized protein</fullName>
    </submittedName>
</protein>
<feature type="region of interest" description="Disordered" evidence="1">
    <location>
        <begin position="85"/>
        <end position="133"/>
    </location>
</feature>
<comment type="caution">
    <text evidence="2">The sequence shown here is derived from an EMBL/GenBank/DDBJ whole genome shotgun (WGS) entry which is preliminary data.</text>
</comment>
<gene>
    <name evidence="2" type="ORF">HW555_000404</name>
</gene>
<organism evidence="2 3">
    <name type="scientific">Spodoptera exigua</name>
    <name type="common">Beet armyworm</name>
    <name type="synonym">Noctua fulgens</name>
    <dbReference type="NCBI Taxonomy" id="7107"/>
    <lineage>
        <taxon>Eukaryota</taxon>
        <taxon>Metazoa</taxon>
        <taxon>Ecdysozoa</taxon>
        <taxon>Arthropoda</taxon>
        <taxon>Hexapoda</taxon>
        <taxon>Insecta</taxon>
        <taxon>Pterygota</taxon>
        <taxon>Neoptera</taxon>
        <taxon>Endopterygota</taxon>
        <taxon>Lepidoptera</taxon>
        <taxon>Glossata</taxon>
        <taxon>Ditrysia</taxon>
        <taxon>Noctuoidea</taxon>
        <taxon>Noctuidae</taxon>
        <taxon>Amphipyrinae</taxon>
        <taxon>Spodoptera</taxon>
    </lineage>
</organism>
<feature type="compositionally biased region" description="Polar residues" evidence="1">
    <location>
        <begin position="87"/>
        <end position="97"/>
    </location>
</feature>
<feature type="region of interest" description="Disordered" evidence="1">
    <location>
        <begin position="155"/>
        <end position="176"/>
    </location>
</feature>
<dbReference type="Proteomes" id="UP000648187">
    <property type="component" value="Unassembled WGS sequence"/>
</dbReference>
<dbReference type="EMBL" id="JACKWZ010000002">
    <property type="protein sequence ID" value="KAF9424593.1"/>
    <property type="molecule type" value="Genomic_DNA"/>
</dbReference>
<evidence type="ECO:0000313" key="3">
    <source>
        <dbReference type="Proteomes" id="UP000648187"/>
    </source>
</evidence>
<name>A0A835GV78_SPOEX</name>
<evidence type="ECO:0000256" key="1">
    <source>
        <dbReference type="SAM" id="MobiDB-lite"/>
    </source>
</evidence>
<reference evidence="2" key="1">
    <citation type="submission" date="2020-08" db="EMBL/GenBank/DDBJ databases">
        <title>Spodoptera exigua strain:BAW_Kor-Di-RS1 Genome sequencing and assembly.</title>
        <authorList>
            <person name="Kim J."/>
            <person name="Nam H.Y."/>
            <person name="Kwon M."/>
            <person name="Choi J.H."/>
            <person name="Cho S.R."/>
            <person name="Kim G.-H."/>
        </authorList>
    </citation>
    <scope>NUCLEOTIDE SEQUENCE</scope>
    <source>
        <strain evidence="2">BAW_Kor-Di-RS1</strain>
        <tissue evidence="2">Whole-body</tissue>
    </source>
</reference>
<proteinExistence type="predicted"/>
<accession>A0A835GV78</accession>